<dbReference type="InterPro" id="IPR002656">
    <property type="entry name" value="Acyl_transf_3_dom"/>
</dbReference>
<dbReference type="InterPro" id="IPR050879">
    <property type="entry name" value="Acyltransferase_3"/>
</dbReference>
<evidence type="ECO:0000259" key="2">
    <source>
        <dbReference type="Pfam" id="PF01757"/>
    </source>
</evidence>
<name>A0A9X2BZY8_9BURK</name>
<keyword evidence="1" id="KW-1133">Transmembrane helix</keyword>
<feature type="transmembrane region" description="Helical" evidence="1">
    <location>
        <begin position="117"/>
        <end position="136"/>
    </location>
</feature>
<dbReference type="GO" id="GO:0016020">
    <property type="term" value="C:membrane"/>
    <property type="evidence" value="ECO:0007669"/>
    <property type="project" value="TreeGrafter"/>
</dbReference>
<dbReference type="Pfam" id="PF01757">
    <property type="entry name" value="Acyl_transf_3"/>
    <property type="match status" value="1"/>
</dbReference>
<keyword evidence="1" id="KW-0472">Membrane</keyword>
<reference evidence="3" key="1">
    <citation type="submission" date="2021-11" db="EMBL/GenBank/DDBJ databases">
        <title>BS-T2-15 a new species belonging to the Comamonadaceae family isolated from the soil of a French oak forest.</title>
        <authorList>
            <person name="Mieszkin S."/>
            <person name="Alain K."/>
        </authorList>
    </citation>
    <scope>NUCLEOTIDE SEQUENCE</scope>
    <source>
        <strain evidence="3">BS-T2-15</strain>
    </source>
</reference>
<dbReference type="GO" id="GO:0016747">
    <property type="term" value="F:acyltransferase activity, transferring groups other than amino-acyl groups"/>
    <property type="evidence" value="ECO:0007669"/>
    <property type="project" value="InterPro"/>
</dbReference>
<feature type="transmembrane region" description="Helical" evidence="1">
    <location>
        <begin position="339"/>
        <end position="358"/>
    </location>
</feature>
<proteinExistence type="predicted"/>
<protein>
    <submittedName>
        <fullName evidence="3">Acyltransferase</fullName>
    </submittedName>
</protein>
<evidence type="ECO:0000313" key="4">
    <source>
        <dbReference type="Proteomes" id="UP001139353"/>
    </source>
</evidence>
<dbReference type="EMBL" id="JAJLJH010000001">
    <property type="protein sequence ID" value="MCK9685891.1"/>
    <property type="molecule type" value="Genomic_DNA"/>
</dbReference>
<gene>
    <name evidence="3" type="ORF">LPC04_09245</name>
</gene>
<dbReference type="AlphaFoldDB" id="A0A9X2BZY8"/>
<keyword evidence="1" id="KW-0812">Transmembrane</keyword>
<feature type="transmembrane region" description="Helical" evidence="1">
    <location>
        <begin position="269"/>
        <end position="289"/>
    </location>
</feature>
<evidence type="ECO:0000313" key="3">
    <source>
        <dbReference type="EMBL" id="MCK9685891.1"/>
    </source>
</evidence>
<feature type="transmembrane region" description="Helical" evidence="1">
    <location>
        <begin position="215"/>
        <end position="234"/>
    </location>
</feature>
<feature type="transmembrane region" description="Helical" evidence="1">
    <location>
        <begin position="52"/>
        <end position="73"/>
    </location>
</feature>
<feature type="transmembrane region" description="Helical" evidence="1">
    <location>
        <begin position="180"/>
        <end position="203"/>
    </location>
</feature>
<dbReference type="PANTHER" id="PTHR23028">
    <property type="entry name" value="ACETYLTRANSFERASE"/>
    <property type="match status" value="1"/>
</dbReference>
<keyword evidence="3" id="KW-0808">Transferase</keyword>
<sequence>MGATIARDARDLTPHEKAETYFPWFDWLRAACACAVMWYHGHIFAWDHAGNFAVQIFFALSGWLIGGILLVTAPSSLPRFYFNRAVRIWAPYYLAAAILLTLSVMREPITAKWIEIVIYKLTFVYNLFGVPQLAQFHEAMPQKGTLSHFWSVNVEEQFYLAAPMLLVLLGRPFGRLPWLWALLALFGLTTNLGAILLGVFAATTVHRYGDLHRKPAIRAALAAGLVVAVVLLAVDFRYDIVAPFAGLFIVLLLATPGRRTKLGTLFGGMSYPLYLNHWIGIFASNFLLARLHVSESLMLDAVVQAAIDLPLAMALYWYVDRPLLSHRAGWYTPRRGVAVTIVAYLIIAIGLAYGFAMLGKLHRAEPTATQVSVPAR</sequence>
<feature type="transmembrane region" description="Helical" evidence="1">
    <location>
        <begin position="240"/>
        <end position="257"/>
    </location>
</feature>
<evidence type="ECO:0000256" key="1">
    <source>
        <dbReference type="SAM" id="Phobius"/>
    </source>
</evidence>
<keyword evidence="3" id="KW-0012">Acyltransferase</keyword>
<keyword evidence="4" id="KW-1185">Reference proteome</keyword>
<dbReference type="Proteomes" id="UP001139353">
    <property type="component" value="Unassembled WGS sequence"/>
</dbReference>
<comment type="caution">
    <text evidence="3">The sequence shown here is derived from an EMBL/GenBank/DDBJ whole genome shotgun (WGS) entry which is preliminary data.</text>
</comment>
<dbReference type="RefSeq" id="WP_275681881.1">
    <property type="nucleotide sequence ID" value="NZ_JAJLJH010000001.1"/>
</dbReference>
<organism evidence="3 4">
    <name type="scientific">Scleromatobacter humisilvae</name>
    <dbReference type="NCBI Taxonomy" id="2897159"/>
    <lineage>
        <taxon>Bacteria</taxon>
        <taxon>Pseudomonadati</taxon>
        <taxon>Pseudomonadota</taxon>
        <taxon>Betaproteobacteria</taxon>
        <taxon>Burkholderiales</taxon>
        <taxon>Sphaerotilaceae</taxon>
        <taxon>Scleromatobacter</taxon>
    </lineage>
</organism>
<accession>A0A9X2BZY8</accession>
<dbReference type="PANTHER" id="PTHR23028:SF53">
    <property type="entry name" value="ACYL_TRANSF_3 DOMAIN-CONTAINING PROTEIN"/>
    <property type="match status" value="1"/>
</dbReference>
<feature type="domain" description="Acyltransferase 3" evidence="2">
    <location>
        <begin position="23"/>
        <end position="303"/>
    </location>
</feature>
<feature type="transmembrane region" description="Helical" evidence="1">
    <location>
        <begin position="301"/>
        <end position="319"/>
    </location>
</feature>
<feature type="transmembrane region" description="Helical" evidence="1">
    <location>
        <begin position="85"/>
        <end position="105"/>
    </location>
</feature>
<dbReference type="GO" id="GO:0000271">
    <property type="term" value="P:polysaccharide biosynthetic process"/>
    <property type="evidence" value="ECO:0007669"/>
    <property type="project" value="TreeGrafter"/>
</dbReference>